<dbReference type="GO" id="GO:0005737">
    <property type="term" value="C:cytoplasm"/>
    <property type="evidence" value="ECO:0007669"/>
    <property type="project" value="UniProtKB-SubCell"/>
</dbReference>
<sequence length="144" mass="15083">MQGVRCHPAMSKGGVGVDLAGAKKKAVAAPLSIDVAETPEKRVERLIAENPVIIFSRSSCCMCHVMKRLLSTIGVHPMVIELDDAEIDRAMESLSPPSSGGDPAVAPAVFIGGTLVGGLESLMGLHLRGLLVPMLREVGALWSS</sequence>
<organism evidence="6">
    <name type="scientific">Anthurium amnicola</name>
    <dbReference type="NCBI Taxonomy" id="1678845"/>
    <lineage>
        <taxon>Eukaryota</taxon>
        <taxon>Viridiplantae</taxon>
        <taxon>Streptophyta</taxon>
        <taxon>Embryophyta</taxon>
        <taxon>Tracheophyta</taxon>
        <taxon>Spermatophyta</taxon>
        <taxon>Magnoliopsida</taxon>
        <taxon>Liliopsida</taxon>
        <taxon>Araceae</taxon>
        <taxon>Pothoideae</taxon>
        <taxon>Potheae</taxon>
        <taxon>Anthurium</taxon>
    </lineage>
</organism>
<dbReference type="InterPro" id="IPR002109">
    <property type="entry name" value="Glutaredoxin"/>
</dbReference>
<dbReference type="Pfam" id="PF00462">
    <property type="entry name" value="Glutaredoxin"/>
    <property type="match status" value="1"/>
</dbReference>
<name>A0A1D1XXS0_9ARAE</name>
<keyword evidence="4" id="KW-0676">Redox-active center</keyword>
<evidence type="ECO:0000256" key="2">
    <source>
        <dbReference type="ARBA" id="ARBA00007568"/>
    </source>
</evidence>
<dbReference type="InterPro" id="IPR011905">
    <property type="entry name" value="GlrX-like_pln_2"/>
</dbReference>
<dbReference type="SUPFAM" id="SSF52833">
    <property type="entry name" value="Thioredoxin-like"/>
    <property type="match status" value="1"/>
</dbReference>
<dbReference type="AlphaFoldDB" id="A0A1D1XXS0"/>
<keyword evidence="3" id="KW-0963">Cytoplasm</keyword>
<reference evidence="6" key="1">
    <citation type="submission" date="2015-07" db="EMBL/GenBank/DDBJ databases">
        <title>Transcriptome Assembly of Anthurium amnicola.</title>
        <authorList>
            <person name="Suzuki J."/>
        </authorList>
    </citation>
    <scope>NUCLEOTIDE SEQUENCE</scope>
</reference>
<dbReference type="EMBL" id="GDJX01020761">
    <property type="protein sequence ID" value="JAT47175.1"/>
    <property type="molecule type" value="Transcribed_RNA"/>
</dbReference>
<comment type="subcellular location">
    <subcellularLocation>
        <location evidence="1">Cytoplasm</location>
    </subcellularLocation>
</comment>
<dbReference type="Gene3D" id="3.40.30.10">
    <property type="entry name" value="Glutaredoxin"/>
    <property type="match status" value="1"/>
</dbReference>
<evidence type="ECO:0000256" key="1">
    <source>
        <dbReference type="ARBA" id="ARBA00004496"/>
    </source>
</evidence>
<dbReference type="InterPro" id="IPR036249">
    <property type="entry name" value="Thioredoxin-like_sf"/>
</dbReference>
<accession>A0A1D1XXS0</accession>
<dbReference type="NCBIfam" id="TIGR02189">
    <property type="entry name" value="GlrX-like_plant"/>
    <property type="match status" value="1"/>
</dbReference>
<evidence type="ECO:0000256" key="3">
    <source>
        <dbReference type="ARBA" id="ARBA00022490"/>
    </source>
</evidence>
<comment type="similarity">
    <text evidence="2">Belongs to the glutaredoxin family. CC-type subfamily.</text>
</comment>
<dbReference type="PROSITE" id="PS51354">
    <property type="entry name" value="GLUTAREDOXIN_2"/>
    <property type="match status" value="1"/>
</dbReference>
<evidence type="ECO:0000313" key="6">
    <source>
        <dbReference type="EMBL" id="JAT47175.1"/>
    </source>
</evidence>
<gene>
    <name evidence="6" type="primary">GRXC6_1</name>
    <name evidence="6" type="ORF">g.57913</name>
</gene>
<evidence type="ECO:0000259" key="5">
    <source>
        <dbReference type="Pfam" id="PF00462"/>
    </source>
</evidence>
<protein>
    <submittedName>
        <fullName evidence="6">Glutaredoxin-C6</fullName>
    </submittedName>
</protein>
<feature type="domain" description="Glutaredoxin" evidence="5">
    <location>
        <begin position="52"/>
        <end position="116"/>
    </location>
</feature>
<dbReference type="PANTHER" id="PTHR10168">
    <property type="entry name" value="GLUTAREDOXIN"/>
    <property type="match status" value="1"/>
</dbReference>
<proteinExistence type="inferred from homology"/>
<dbReference type="CDD" id="cd03419">
    <property type="entry name" value="GRX_GRXh_1_2_like"/>
    <property type="match status" value="1"/>
</dbReference>
<evidence type="ECO:0000256" key="4">
    <source>
        <dbReference type="ARBA" id="ARBA00023284"/>
    </source>
</evidence>